<name>A0A023AZM6_GRENI</name>
<protein>
    <submittedName>
        <fullName evidence="2">Uncharacterized protein</fullName>
    </submittedName>
</protein>
<accession>A0A023AZM6</accession>
<evidence type="ECO:0000313" key="3">
    <source>
        <dbReference type="Proteomes" id="UP000019763"/>
    </source>
</evidence>
<comment type="caution">
    <text evidence="2">The sequence shown here is derived from an EMBL/GenBank/DDBJ whole genome shotgun (WGS) entry which is preliminary data.</text>
</comment>
<dbReference type="RefSeq" id="XP_011132879.1">
    <property type="nucleotide sequence ID" value="XM_011134577.1"/>
</dbReference>
<evidence type="ECO:0000313" key="2">
    <source>
        <dbReference type="EMBL" id="EZG43960.1"/>
    </source>
</evidence>
<gene>
    <name evidence="2" type="ORF">GNI_155320</name>
</gene>
<dbReference type="Proteomes" id="UP000019763">
    <property type="component" value="Unassembled WGS sequence"/>
</dbReference>
<keyword evidence="3" id="KW-1185">Reference proteome</keyword>
<evidence type="ECO:0000256" key="1">
    <source>
        <dbReference type="SAM" id="MobiDB-lite"/>
    </source>
</evidence>
<dbReference type="GeneID" id="22915372"/>
<feature type="region of interest" description="Disordered" evidence="1">
    <location>
        <begin position="1"/>
        <end position="20"/>
    </location>
</feature>
<proteinExistence type="predicted"/>
<sequence length="79" mass="9006">METRSNSLIVPPPPVDTDAKQKDKVIIEGSNVNVNFNLVDSDRRPLQTLTLKGTEVAKVKRQLREATGYTQMEFRYNDK</sequence>
<reference evidence="2" key="1">
    <citation type="submission" date="2013-12" db="EMBL/GenBank/DDBJ databases">
        <authorList>
            <person name="Omoto C.K."/>
            <person name="Sibley D."/>
            <person name="Venepally P."/>
            <person name="Hadjithomas M."/>
            <person name="Karamycheva S."/>
            <person name="Brunk B."/>
            <person name="Roos D."/>
            <person name="Caler E."/>
            <person name="Lorenzi H."/>
        </authorList>
    </citation>
    <scope>NUCLEOTIDE SEQUENCE</scope>
</reference>
<dbReference type="VEuPathDB" id="CryptoDB:GNI_155320"/>
<organism evidence="2 3">
    <name type="scientific">Gregarina niphandrodes</name>
    <name type="common">Septate eugregarine</name>
    <dbReference type="NCBI Taxonomy" id="110365"/>
    <lineage>
        <taxon>Eukaryota</taxon>
        <taxon>Sar</taxon>
        <taxon>Alveolata</taxon>
        <taxon>Apicomplexa</taxon>
        <taxon>Conoidasida</taxon>
        <taxon>Gregarinasina</taxon>
        <taxon>Eugregarinorida</taxon>
        <taxon>Gregarinidae</taxon>
        <taxon>Gregarina</taxon>
    </lineage>
</organism>
<dbReference type="AlphaFoldDB" id="A0A023AZM6"/>
<dbReference type="EMBL" id="AFNH02001160">
    <property type="protein sequence ID" value="EZG43960.1"/>
    <property type="molecule type" value="Genomic_DNA"/>
</dbReference>